<dbReference type="Pfam" id="PF07738">
    <property type="entry name" value="Sad1_UNC"/>
    <property type="match status" value="1"/>
</dbReference>
<dbReference type="PROSITE" id="PS51469">
    <property type="entry name" value="SUN"/>
    <property type="match status" value="1"/>
</dbReference>
<keyword evidence="7" id="KW-1185">Reference proteome</keyword>
<dbReference type="Gene3D" id="2.60.120.260">
    <property type="entry name" value="Galactose-binding domain-like"/>
    <property type="match status" value="1"/>
</dbReference>
<keyword evidence="4" id="KW-0472">Membrane</keyword>
<sequence>ARILHQMTSDTYQRLEAWRWFGLPIWRPAVGPKIVIQGKSHLLPGQCWAFAGSQGHLSIALSHKVSISHVSMGHIPKMVSPTGSISSAPREFSVYGKKYLEDEESLLGTFLYDEDGDHLQTFKLPVNMSNLLIETLVQFLQKPRSTVSAMNIFLVTFSR</sequence>
<evidence type="ECO:0000259" key="5">
    <source>
        <dbReference type="PROSITE" id="PS51469"/>
    </source>
</evidence>
<proteinExistence type="predicted"/>
<comment type="caution">
    <text evidence="6">The sequence shown here is derived from an EMBL/GenBank/DDBJ whole genome shotgun (WGS) entry which is preliminary data.</text>
</comment>
<evidence type="ECO:0000313" key="6">
    <source>
        <dbReference type="EMBL" id="MEQ2285922.1"/>
    </source>
</evidence>
<protein>
    <recommendedName>
        <fullName evidence="5">SUN domain-containing protein</fullName>
    </recommendedName>
</protein>
<dbReference type="EMBL" id="JAHRIP010015422">
    <property type="protein sequence ID" value="MEQ2285922.1"/>
    <property type="molecule type" value="Genomic_DNA"/>
</dbReference>
<keyword evidence="2" id="KW-0812">Transmembrane</keyword>
<evidence type="ECO:0000256" key="4">
    <source>
        <dbReference type="ARBA" id="ARBA00023136"/>
    </source>
</evidence>
<comment type="subcellular location">
    <subcellularLocation>
        <location evidence="1">Nucleus inner membrane</location>
    </subcellularLocation>
</comment>
<accession>A0ABV0XWR8</accession>
<evidence type="ECO:0000256" key="1">
    <source>
        <dbReference type="ARBA" id="ARBA00004540"/>
    </source>
</evidence>
<evidence type="ECO:0000256" key="3">
    <source>
        <dbReference type="ARBA" id="ARBA00022989"/>
    </source>
</evidence>
<reference evidence="6 7" key="1">
    <citation type="submission" date="2021-06" db="EMBL/GenBank/DDBJ databases">
        <authorList>
            <person name="Palmer J.M."/>
        </authorList>
    </citation>
    <scope>NUCLEOTIDE SEQUENCE [LARGE SCALE GENOMIC DNA]</scope>
    <source>
        <strain evidence="6 7">AS_MEX2019</strain>
        <tissue evidence="6">Muscle</tissue>
    </source>
</reference>
<organism evidence="6 7">
    <name type="scientific">Ameca splendens</name>
    <dbReference type="NCBI Taxonomy" id="208324"/>
    <lineage>
        <taxon>Eukaryota</taxon>
        <taxon>Metazoa</taxon>
        <taxon>Chordata</taxon>
        <taxon>Craniata</taxon>
        <taxon>Vertebrata</taxon>
        <taxon>Euteleostomi</taxon>
        <taxon>Actinopterygii</taxon>
        <taxon>Neopterygii</taxon>
        <taxon>Teleostei</taxon>
        <taxon>Neoteleostei</taxon>
        <taxon>Acanthomorphata</taxon>
        <taxon>Ovalentaria</taxon>
        <taxon>Atherinomorphae</taxon>
        <taxon>Cyprinodontiformes</taxon>
        <taxon>Goodeidae</taxon>
        <taxon>Ameca</taxon>
    </lineage>
</organism>
<dbReference type="PANTHER" id="PTHR12911">
    <property type="entry name" value="SAD1/UNC-84-LIKE PROTEIN-RELATED"/>
    <property type="match status" value="1"/>
</dbReference>
<keyword evidence="3" id="KW-1133">Transmembrane helix</keyword>
<evidence type="ECO:0000313" key="7">
    <source>
        <dbReference type="Proteomes" id="UP001469553"/>
    </source>
</evidence>
<gene>
    <name evidence="6" type="ORF">AMECASPLE_036897</name>
</gene>
<name>A0ABV0XWR8_9TELE</name>
<dbReference type="InterPro" id="IPR012919">
    <property type="entry name" value="SUN_dom"/>
</dbReference>
<feature type="non-terminal residue" evidence="6">
    <location>
        <position position="1"/>
    </location>
</feature>
<dbReference type="InterPro" id="IPR045119">
    <property type="entry name" value="SUN1-5"/>
</dbReference>
<dbReference type="Proteomes" id="UP001469553">
    <property type="component" value="Unassembled WGS sequence"/>
</dbReference>
<feature type="domain" description="SUN" evidence="5">
    <location>
        <begin position="1"/>
        <end position="159"/>
    </location>
</feature>
<dbReference type="PANTHER" id="PTHR12911:SF22">
    <property type="entry name" value="SUN DOMAIN-CONTAINING PROTEIN 2"/>
    <property type="match status" value="1"/>
</dbReference>
<evidence type="ECO:0000256" key="2">
    <source>
        <dbReference type="ARBA" id="ARBA00022692"/>
    </source>
</evidence>